<name>A0AAU9PHB9_9ASTR</name>
<reference evidence="1 2" key="1">
    <citation type="submission" date="2022-01" db="EMBL/GenBank/DDBJ databases">
        <authorList>
            <person name="Xiong W."/>
            <person name="Schranz E."/>
        </authorList>
    </citation>
    <scope>NUCLEOTIDE SEQUENCE [LARGE SCALE GENOMIC DNA]</scope>
</reference>
<protein>
    <submittedName>
        <fullName evidence="1">Uncharacterized protein</fullName>
    </submittedName>
</protein>
<accession>A0AAU9PHB9</accession>
<dbReference type="PANTHER" id="PTHR45463">
    <property type="entry name" value="OS09G0392200 PROTEIN"/>
    <property type="match status" value="1"/>
</dbReference>
<proteinExistence type="predicted"/>
<gene>
    <name evidence="1" type="ORF">LVIROSA_LOCUS34507</name>
</gene>
<evidence type="ECO:0000313" key="2">
    <source>
        <dbReference type="Proteomes" id="UP001157418"/>
    </source>
</evidence>
<dbReference type="AlphaFoldDB" id="A0AAU9PHB9"/>
<dbReference type="PANTHER" id="PTHR45463:SF8">
    <property type="entry name" value="OS09G0392200 PROTEIN"/>
    <property type="match status" value="1"/>
</dbReference>
<evidence type="ECO:0000313" key="1">
    <source>
        <dbReference type="EMBL" id="CAH1448995.1"/>
    </source>
</evidence>
<organism evidence="1 2">
    <name type="scientific">Lactuca virosa</name>
    <dbReference type="NCBI Taxonomy" id="75947"/>
    <lineage>
        <taxon>Eukaryota</taxon>
        <taxon>Viridiplantae</taxon>
        <taxon>Streptophyta</taxon>
        <taxon>Embryophyta</taxon>
        <taxon>Tracheophyta</taxon>
        <taxon>Spermatophyta</taxon>
        <taxon>Magnoliopsida</taxon>
        <taxon>eudicotyledons</taxon>
        <taxon>Gunneridae</taxon>
        <taxon>Pentapetalae</taxon>
        <taxon>asterids</taxon>
        <taxon>campanulids</taxon>
        <taxon>Asterales</taxon>
        <taxon>Asteraceae</taxon>
        <taxon>Cichorioideae</taxon>
        <taxon>Cichorieae</taxon>
        <taxon>Lactucinae</taxon>
        <taxon>Lactuca</taxon>
    </lineage>
</organism>
<keyword evidence="2" id="KW-1185">Reference proteome</keyword>
<dbReference type="Proteomes" id="UP001157418">
    <property type="component" value="Unassembled WGS sequence"/>
</dbReference>
<comment type="caution">
    <text evidence="1">The sequence shown here is derived from an EMBL/GenBank/DDBJ whole genome shotgun (WGS) entry which is preliminary data.</text>
</comment>
<sequence>MSDMLEPELVNSSENLYMIHRYGIPKKVLELDFGEMKWVSPERKGEYAFFVSKVKSVAPIKPESWTDARTRYKSLDYFIDNDKSRKCMFYHQWMWYFPHDCLNVNLLDE</sequence>
<dbReference type="EMBL" id="CAKMRJ010005634">
    <property type="protein sequence ID" value="CAH1448995.1"/>
    <property type="molecule type" value="Genomic_DNA"/>
</dbReference>